<keyword evidence="3 6" id="KW-0812">Transmembrane</keyword>
<feature type="domain" description="ABC transmembrane type-2" evidence="7">
    <location>
        <begin position="28"/>
        <end position="253"/>
    </location>
</feature>
<dbReference type="Proteomes" id="UP000315439">
    <property type="component" value="Unassembled WGS sequence"/>
</dbReference>
<comment type="caution">
    <text evidence="8">The sequence shown here is derived from an EMBL/GenBank/DDBJ whole genome shotgun (WGS) entry which is preliminary data.</text>
</comment>
<dbReference type="GO" id="GO:0140359">
    <property type="term" value="F:ABC-type transporter activity"/>
    <property type="evidence" value="ECO:0007669"/>
    <property type="project" value="InterPro"/>
</dbReference>
<evidence type="ECO:0000313" key="9">
    <source>
        <dbReference type="Proteomes" id="UP000315439"/>
    </source>
</evidence>
<evidence type="ECO:0000256" key="3">
    <source>
        <dbReference type="ARBA" id="ARBA00022692"/>
    </source>
</evidence>
<keyword evidence="4 6" id="KW-1133">Transmembrane helix</keyword>
<evidence type="ECO:0000256" key="2">
    <source>
        <dbReference type="ARBA" id="ARBA00007783"/>
    </source>
</evidence>
<name>A0A545UEM4_9GAMM</name>
<gene>
    <name evidence="8" type="ORF">FLL46_11045</name>
</gene>
<dbReference type="GO" id="GO:0043190">
    <property type="term" value="C:ATP-binding cassette (ABC) transporter complex"/>
    <property type="evidence" value="ECO:0007669"/>
    <property type="project" value="InterPro"/>
</dbReference>
<evidence type="ECO:0000256" key="6">
    <source>
        <dbReference type="RuleBase" id="RU361157"/>
    </source>
</evidence>
<evidence type="ECO:0000256" key="1">
    <source>
        <dbReference type="ARBA" id="ARBA00004141"/>
    </source>
</evidence>
<keyword evidence="5 6" id="KW-0472">Membrane</keyword>
<keyword evidence="6" id="KW-0813">Transport</keyword>
<evidence type="ECO:0000259" key="7">
    <source>
        <dbReference type="PROSITE" id="PS51012"/>
    </source>
</evidence>
<dbReference type="PROSITE" id="PS51012">
    <property type="entry name" value="ABC_TM2"/>
    <property type="match status" value="1"/>
</dbReference>
<feature type="transmembrane region" description="Helical" evidence="6">
    <location>
        <begin position="107"/>
        <end position="132"/>
    </location>
</feature>
<proteinExistence type="inferred from homology"/>
<dbReference type="PANTHER" id="PTHR43229">
    <property type="entry name" value="NODULATION PROTEIN J"/>
    <property type="match status" value="1"/>
</dbReference>
<dbReference type="Pfam" id="PF01061">
    <property type="entry name" value="ABC2_membrane"/>
    <property type="match status" value="1"/>
</dbReference>
<dbReference type="InterPro" id="IPR000412">
    <property type="entry name" value="ABC_2_transport"/>
</dbReference>
<organism evidence="8 9">
    <name type="scientific">Aliikangiella coralliicola</name>
    <dbReference type="NCBI Taxonomy" id="2592383"/>
    <lineage>
        <taxon>Bacteria</taxon>
        <taxon>Pseudomonadati</taxon>
        <taxon>Pseudomonadota</taxon>
        <taxon>Gammaproteobacteria</taxon>
        <taxon>Oceanospirillales</taxon>
        <taxon>Pleioneaceae</taxon>
        <taxon>Aliikangiella</taxon>
    </lineage>
</organism>
<dbReference type="PIRSF" id="PIRSF006648">
    <property type="entry name" value="DrrB"/>
    <property type="match status" value="1"/>
</dbReference>
<dbReference type="OrthoDB" id="9786643at2"/>
<protein>
    <recommendedName>
        <fullName evidence="6">Transport permease protein</fullName>
    </recommendedName>
</protein>
<comment type="subcellular location">
    <subcellularLocation>
        <location evidence="6">Cell inner membrane</location>
        <topology evidence="6">Multi-pass membrane protein</topology>
    </subcellularLocation>
    <subcellularLocation>
        <location evidence="1">Membrane</location>
        <topology evidence="1">Multi-pass membrane protein</topology>
    </subcellularLocation>
</comment>
<keyword evidence="6" id="KW-1003">Cell membrane</keyword>
<feature type="transmembrane region" description="Helical" evidence="6">
    <location>
        <begin position="38"/>
        <end position="58"/>
    </location>
</feature>
<dbReference type="RefSeq" id="WP_142893569.1">
    <property type="nucleotide sequence ID" value="NZ_ML660163.1"/>
</dbReference>
<feature type="transmembrane region" description="Helical" evidence="6">
    <location>
        <begin position="64"/>
        <end position="86"/>
    </location>
</feature>
<dbReference type="AlphaFoldDB" id="A0A545UEM4"/>
<keyword evidence="9" id="KW-1185">Reference proteome</keyword>
<reference evidence="8 9" key="1">
    <citation type="submission" date="2019-07" db="EMBL/GenBank/DDBJ databases">
        <title>Draft genome for Aliikangiella sp. M105.</title>
        <authorList>
            <person name="Wang G."/>
        </authorList>
    </citation>
    <scope>NUCLEOTIDE SEQUENCE [LARGE SCALE GENOMIC DNA]</scope>
    <source>
        <strain evidence="8 9">M105</strain>
    </source>
</reference>
<dbReference type="InterPro" id="IPR051784">
    <property type="entry name" value="Nod_factor_ABC_transporter"/>
</dbReference>
<dbReference type="EMBL" id="VIKS01000006">
    <property type="protein sequence ID" value="TQV87908.1"/>
    <property type="molecule type" value="Genomic_DNA"/>
</dbReference>
<feature type="transmembrane region" description="Helical" evidence="6">
    <location>
        <begin position="144"/>
        <end position="167"/>
    </location>
</feature>
<feature type="transmembrane region" description="Helical" evidence="6">
    <location>
        <begin position="174"/>
        <end position="193"/>
    </location>
</feature>
<evidence type="ECO:0000256" key="5">
    <source>
        <dbReference type="ARBA" id="ARBA00023136"/>
    </source>
</evidence>
<sequence length="256" mass="28229">MNIVATESQPDLIKIYLLESKAEILKVIRSPGFTLPSLLFPVMFYLFFGVIFTMNAASMPTYLLATYGTFGVIGPALFSFGVGIAIERGQGWFELKEVSPMPASAYILGRVAVTFLFSVFTIILLFTIGAIFGEVRLQREQWLLLAVILTFGSIPFCAIGMALGLYLKSNSAPAVVNLLYLPMAFLSGLWVPINFFPELMQSVANFLPAYHLAQLGLKVVSMDSGQSVWLHIGILSLYLVVFSILALKAYTKKDKQ</sequence>
<dbReference type="PANTHER" id="PTHR43229:SF3">
    <property type="entry name" value="ABC-TYPE MULTIDRUG TRANSPORT SYSTEM, PERMEASE COMPONENT"/>
    <property type="match status" value="1"/>
</dbReference>
<accession>A0A545UEM4</accession>
<dbReference type="InterPro" id="IPR013525">
    <property type="entry name" value="ABC2_TM"/>
</dbReference>
<comment type="similarity">
    <text evidence="2 6">Belongs to the ABC-2 integral membrane protein family.</text>
</comment>
<evidence type="ECO:0000313" key="8">
    <source>
        <dbReference type="EMBL" id="TQV87908.1"/>
    </source>
</evidence>
<dbReference type="InterPro" id="IPR047817">
    <property type="entry name" value="ABC2_TM_bact-type"/>
</dbReference>
<evidence type="ECO:0000256" key="4">
    <source>
        <dbReference type="ARBA" id="ARBA00022989"/>
    </source>
</evidence>
<feature type="transmembrane region" description="Helical" evidence="6">
    <location>
        <begin position="228"/>
        <end position="247"/>
    </location>
</feature>